<name>A0ABQ2XB89_9BURK</name>
<accession>A0ABQ2XB89</accession>
<feature type="domain" description="BLUF" evidence="1">
    <location>
        <begin position="14"/>
        <end position="103"/>
    </location>
</feature>
<reference evidence="3" key="1">
    <citation type="journal article" date="2019" name="Int. J. Syst. Evol. Microbiol.">
        <title>The Global Catalogue of Microorganisms (GCM) 10K type strain sequencing project: providing services to taxonomists for standard genome sequencing and annotation.</title>
        <authorList>
            <consortium name="The Broad Institute Genomics Platform"/>
            <consortium name="The Broad Institute Genome Sequencing Center for Infectious Disease"/>
            <person name="Wu L."/>
            <person name="Ma J."/>
        </authorList>
    </citation>
    <scope>NUCLEOTIDE SEQUENCE [LARGE SCALE GENOMIC DNA]</scope>
    <source>
        <strain evidence="3">KCTC 23916</strain>
    </source>
</reference>
<evidence type="ECO:0000259" key="1">
    <source>
        <dbReference type="PROSITE" id="PS50925"/>
    </source>
</evidence>
<dbReference type="Gene3D" id="3.30.70.100">
    <property type="match status" value="1"/>
</dbReference>
<sequence>MVFINLRWSSNMHLIQLVYASRLVGDESVLHSIHSHAVRNNTAHVITGKLLYCSGRFLQVLEGEPAQVHRTFEHIKADPRHSDVTLLMEQAISERAYAHWNMGFRHVQEQELEQYPAYKAYFKDDFSALQIQPLIALEIINTFV</sequence>
<dbReference type="Proteomes" id="UP000620127">
    <property type="component" value="Unassembled WGS sequence"/>
</dbReference>
<organism evidence="2 3">
    <name type="scientific">Undibacterium macrobrachii</name>
    <dbReference type="NCBI Taxonomy" id="1119058"/>
    <lineage>
        <taxon>Bacteria</taxon>
        <taxon>Pseudomonadati</taxon>
        <taxon>Pseudomonadota</taxon>
        <taxon>Betaproteobacteria</taxon>
        <taxon>Burkholderiales</taxon>
        <taxon>Oxalobacteraceae</taxon>
        <taxon>Undibacterium</taxon>
    </lineage>
</organism>
<dbReference type="EMBL" id="BMYT01000002">
    <property type="protein sequence ID" value="GGX07815.1"/>
    <property type="molecule type" value="Genomic_DNA"/>
</dbReference>
<dbReference type="InterPro" id="IPR007024">
    <property type="entry name" value="BLUF_domain"/>
</dbReference>
<gene>
    <name evidence="2" type="ORF">GCM10011282_12070</name>
</gene>
<comment type="caution">
    <text evidence="2">The sequence shown here is derived from an EMBL/GenBank/DDBJ whole genome shotgun (WGS) entry which is preliminary data.</text>
</comment>
<dbReference type="SUPFAM" id="SSF54975">
    <property type="entry name" value="Acylphosphatase/BLUF domain-like"/>
    <property type="match status" value="1"/>
</dbReference>
<dbReference type="InterPro" id="IPR036046">
    <property type="entry name" value="Acylphosphatase-like_dom_sf"/>
</dbReference>
<evidence type="ECO:0000313" key="3">
    <source>
        <dbReference type="Proteomes" id="UP000620127"/>
    </source>
</evidence>
<proteinExistence type="predicted"/>
<keyword evidence="3" id="KW-1185">Reference proteome</keyword>
<dbReference type="PROSITE" id="PS50925">
    <property type="entry name" value="BLUF"/>
    <property type="match status" value="1"/>
</dbReference>
<dbReference type="SMART" id="SM01034">
    <property type="entry name" value="BLUF"/>
    <property type="match status" value="1"/>
</dbReference>
<dbReference type="Pfam" id="PF04940">
    <property type="entry name" value="BLUF"/>
    <property type="match status" value="1"/>
</dbReference>
<evidence type="ECO:0000313" key="2">
    <source>
        <dbReference type="EMBL" id="GGX07815.1"/>
    </source>
</evidence>
<protein>
    <recommendedName>
        <fullName evidence="1">BLUF domain-containing protein</fullName>
    </recommendedName>
</protein>